<sequence>MCGPTEASGIHLTVPITEGDIKSFDLVKYHEAAKEHETSEEKDEFLTQLLSTKGGRAWVAEKVTATLVPAVFGYAKKQEHVKATVACALFWMKVTVEANGSMGVQTGHSQLGGLFSAGGGVYWGTLFFDNSDDINNATSTMVVGLGPSITVTFFRPNGHAVGVYQGGGVSTCSGTGGSTWSLGP</sequence>
<dbReference type="InterPro" id="IPR038625">
    <property type="entry name" value="R_equi_Vir_sf"/>
</dbReference>
<gene>
    <name evidence="2" type="ORF">K489DRAFT_414108</name>
</gene>
<dbReference type="InterPro" id="IPR008810">
    <property type="entry name" value="R_equi_Vir"/>
</dbReference>
<reference evidence="2" key="1">
    <citation type="submission" date="2020-01" db="EMBL/GenBank/DDBJ databases">
        <authorList>
            <consortium name="DOE Joint Genome Institute"/>
            <person name="Haridas S."/>
            <person name="Albert R."/>
            <person name="Binder M."/>
            <person name="Bloem J."/>
            <person name="Labutti K."/>
            <person name="Salamov A."/>
            <person name="Andreopoulos B."/>
            <person name="Baker S.E."/>
            <person name="Barry K."/>
            <person name="Bills G."/>
            <person name="Bluhm B.H."/>
            <person name="Cannon C."/>
            <person name="Castanera R."/>
            <person name="Culley D.E."/>
            <person name="Daum C."/>
            <person name="Ezra D."/>
            <person name="Gonzalez J.B."/>
            <person name="Henrissat B."/>
            <person name="Kuo A."/>
            <person name="Liang C."/>
            <person name="Lipzen A."/>
            <person name="Lutzoni F."/>
            <person name="Magnuson J."/>
            <person name="Mondo S."/>
            <person name="Nolan M."/>
            <person name="Ohm R."/>
            <person name="Pangilinan J."/>
            <person name="Park H.-J."/>
            <person name="Ramirez L."/>
            <person name="Alfaro M."/>
            <person name="Sun H."/>
            <person name="Tritt A."/>
            <person name="Yoshinaga Y."/>
            <person name="Zwiers L.-H."/>
            <person name="Turgeon B.G."/>
            <person name="Goodwin S.B."/>
            <person name="Spatafora J.W."/>
            <person name="Crous P.W."/>
            <person name="Grigoriev I.V."/>
        </authorList>
    </citation>
    <scope>NUCLEOTIDE SEQUENCE</scope>
    <source>
        <strain evidence="2">CBS 342.82</strain>
    </source>
</reference>
<dbReference type="Proteomes" id="UP000504637">
    <property type="component" value="Unplaced"/>
</dbReference>
<accession>A0A6J3LRZ2</accession>
<reference evidence="2" key="3">
    <citation type="submission" date="2025-08" db="UniProtKB">
        <authorList>
            <consortium name="RefSeq"/>
        </authorList>
    </citation>
    <scope>IDENTIFICATION</scope>
    <source>
        <strain evidence="2">CBS 342.82</strain>
    </source>
</reference>
<proteinExistence type="predicted"/>
<organism evidence="2">
    <name type="scientific">Dissoconium aciculare CBS 342.82</name>
    <dbReference type="NCBI Taxonomy" id="1314786"/>
    <lineage>
        <taxon>Eukaryota</taxon>
        <taxon>Fungi</taxon>
        <taxon>Dikarya</taxon>
        <taxon>Ascomycota</taxon>
        <taxon>Pezizomycotina</taxon>
        <taxon>Dothideomycetes</taxon>
        <taxon>Dothideomycetidae</taxon>
        <taxon>Mycosphaerellales</taxon>
        <taxon>Dissoconiaceae</taxon>
        <taxon>Dissoconium</taxon>
    </lineage>
</organism>
<dbReference type="Pfam" id="PF05526">
    <property type="entry name" value="R_equi_Vir"/>
    <property type="match status" value="1"/>
</dbReference>
<dbReference type="AlphaFoldDB" id="A0A6J3LRZ2"/>
<reference evidence="2" key="2">
    <citation type="submission" date="2020-04" db="EMBL/GenBank/DDBJ databases">
        <authorList>
            <consortium name="NCBI Genome Project"/>
        </authorList>
    </citation>
    <scope>NUCLEOTIDE SEQUENCE</scope>
    <source>
        <strain evidence="2">CBS 342.82</strain>
    </source>
</reference>
<dbReference type="RefSeq" id="XP_033455090.1">
    <property type="nucleotide sequence ID" value="XM_033608126.1"/>
</dbReference>
<name>A0A6J3LRZ2_9PEZI</name>
<evidence type="ECO:0000313" key="1">
    <source>
        <dbReference type="Proteomes" id="UP000504637"/>
    </source>
</evidence>
<keyword evidence="1" id="KW-1185">Reference proteome</keyword>
<evidence type="ECO:0000313" key="2">
    <source>
        <dbReference type="RefSeq" id="XP_033455090.1"/>
    </source>
</evidence>
<dbReference type="GeneID" id="54365925"/>
<dbReference type="Gene3D" id="2.40.128.480">
    <property type="entry name" value="Rhodococcus equi virulence-associated protein"/>
    <property type="match status" value="1"/>
</dbReference>
<protein>
    <submittedName>
        <fullName evidence="2">Uncharacterized protein</fullName>
    </submittedName>
</protein>